<evidence type="ECO:0000313" key="3">
    <source>
        <dbReference type="Proteomes" id="UP000321192"/>
    </source>
</evidence>
<accession>A0A5C7SFK8</accession>
<sequence length="144" mass="15471">MEMASSIEQPEPAFRAPELHGRPGGTETEADLAWLEMHLARQPRDLAGHSRRVQLARHSGNREAVYGALVDLFIALAGHGVGLKSALLSQSALLLGPPERLCLARHLASGLRADQIIEPHPRRSVLSNGLIGTPSPELSGESPR</sequence>
<dbReference type="RefSeq" id="WP_276659814.1">
    <property type="nucleotide sequence ID" value="NZ_SSFD01000236.1"/>
</dbReference>
<evidence type="ECO:0000256" key="1">
    <source>
        <dbReference type="SAM" id="MobiDB-lite"/>
    </source>
</evidence>
<gene>
    <name evidence="2" type="ORF">E6Q80_15070</name>
</gene>
<evidence type="ECO:0000313" key="2">
    <source>
        <dbReference type="EMBL" id="TXH82634.1"/>
    </source>
</evidence>
<dbReference type="AlphaFoldDB" id="A0A5C7SFK8"/>
<comment type="caution">
    <text evidence="2">The sequence shown here is derived from an EMBL/GenBank/DDBJ whole genome shotgun (WGS) entry which is preliminary data.</text>
</comment>
<name>A0A5C7SFK8_THASP</name>
<organism evidence="2 3">
    <name type="scientific">Thauera aminoaromatica</name>
    <dbReference type="NCBI Taxonomy" id="164330"/>
    <lineage>
        <taxon>Bacteria</taxon>
        <taxon>Pseudomonadati</taxon>
        <taxon>Pseudomonadota</taxon>
        <taxon>Betaproteobacteria</taxon>
        <taxon>Rhodocyclales</taxon>
        <taxon>Zoogloeaceae</taxon>
        <taxon>Thauera</taxon>
    </lineage>
</organism>
<dbReference type="Proteomes" id="UP000321192">
    <property type="component" value="Unassembled WGS sequence"/>
</dbReference>
<protein>
    <submittedName>
        <fullName evidence="2">Uncharacterized protein</fullName>
    </submittedName>
</protein>
<feature type="region of interest" description="Disordered" evidence="1">
    <location>
        <begin position="1"/>
        <end position="26"/>
    </location>
</feature>
<reference evidence="2 3" key="1">
    <citation type="submission" date="2018-09" db="EMBL/GenBank/DDBJ databases">
        <title>Metagenome Assembled Genomes from an Advanced Water Purification Facility.</title>
        <authorList>
            <person name="Stamps B.W."/>
            <person name="Spear J.R."/>
        </authorList>
    </citation>
    <scope>NUCLEOTIDE SEQUENCE [LARGE SCALE GENOMIC DNA]</scope>
    <source>
        <strain evidence="2">Bin_27_1</strain>
    </source>
</reference>
<dbReference type="EMBL" id="SSFD01000236">
    <property type="protein sequence ID" value="TXH82634.1"/>
    <property type="molecule type" value="Genomic_DNA"/>
</dbReference>
<proteinExistence type="predicted"/>